<dbReference type="Gene3D" id="3.30.1050.40">
    <property type="match status" value="1"/>
</dbReference>
<reference evidence="3" key="1">
    <citation type="journal article" date="2019" name="Int. J. Syst. Evol. Microbiol.">
        <title>The Global Catalogue of Microorganisms (GCM) 10K type strain sequencing project: providing services to taxonomists for standard genome sequencing and annotation.</title>
        <authorList>
            <consortium name="The Broad Institute Genomics Platform"/>
            <consortium name="The Broad Institute Genome Sequencing Center for Infectious Disease"/>
            <person name="Wu L."/>
            <person name="Ma J."/>
        </authorList>
    </citation>
    <scope>NUCLEOTIDE SEQUENCE [LARGE SCALE GENOMIC DNA]</scope>
    <source>
        <strain evidence="3">JCM 17810</strain>
    </source>
</reference>
<proteinExistence type="predicted"/>
<dbReference type="Proteomes" id="UP001500622">
    <property type="component" value="Unassembled WGS sequence"/>
</dbReference>
<comment type="caution">
    <text evidence="2">The sequence shown here is derived from an EMBL/GenBank/DDBJ whole genome shotgun (WGS) entry which is preliminary data.</text>
</comment>
<dbReference type="Pfam" id="PF17844">
    <property type="entry name" value="SCP_3"/>
    <property type="match status" value="1"/>
</dbReference>
<gene>
    <name evidence="2" type="ORF">GCM10023169_09210</name>
</gene>
<name>A0ABP8L014_9MICO</name>
<evidence type="ECO:0000259" key="1">
    <source>
        <dbReference type="Pfam" id="PF17844"/>
    </source>
</evidence>
<dbReference type="EMBL" id="BAABGN010000002">
    <property type="protein sequence ID" value="GAA4418990.1"/>
    <property type="molecule type" value="Genomic_DNA"/>
</dbReference>
<dbReference type="InterPro" id="IPR041629">
    <property type="entry name" value="SCP_3"/>
</dbReference>
<organism evidence="2 3">
    <name type="scientific">Georgenia halophila</name>
    <dbReference type="NCBI Taxonomy" id="620889"/>
    <lineage>
        <taxon>Bacteria</taxon>
        <taxon>Bacillati</taxon>
        <taxon>Actinomycetota</taxon>
        <taxon>Actinomycetes</taxon>
        <taxon>Micrococcales</taxon>
        <taxon>Bogoriellaceae</taxon>
        <taxon>Georgenia</taxon>
    </lineage>
</organism>
<accession>A0ABP8L014</accession>
<dbReference type="SUPFAM" id="SSF55718">
    <property type="entry name" value="SCP-like"/>
    <property type="match status" value="1"/>
</dbReference>
<sequence>MRRRIDQSEGMRALSEWVRAFDGARTRTEPDTRTVRKAVRFTLEELAVSSPGRSVEVRVPPAGAVQAIDGPRHTRGTPPNVVETDESTWLALATGRLTWDDAVASGGVSASGARADLSPVLPLIKVGSQRDTA</sequence>
<dbReference type="InterPro" id="IPR036527">
    <property type="entry name" value="SCP2_sterol-bd_dom_sf"/>
</dbReference>
<protein>
    <submittedName>
        <fullName evidence="2">Sterol carrier family protein</fullName>
    </submittedName>
</protein>
<evidence type="ECO:0000313" key="3">
    <source>
        <dbReference type="Proteomes" id="UP001500622"/>
    </source>
</evidence>
<evidence type="ECO:0000313" key="2">
    <source>
        <dbReference type="EMBL" id="GAA4418990.1"/>
    </source>
</evidence>
<feature type="domain" description="Bacterial SCP orthologue" evidence="1">
    <location>
        <begin position="33"/>
        <end position="123"/>
    </location>
</feature>
<keyword evidence="3" id="KW-1185">Reference proteome</keyword>